<accession>A0A1C7I855</accession>
<keyword evidence="3" id="KW-1185">Reference proteome</keyword>
<dbReference type="RefSeq" id="WP_065541241.1">
    <property type="nucleotide sequence ID" value="NZ_CP015405.2"/>
</dbReference>
<sequence>MARGRKSYTTEQKIELIEAQIAEYSDKLKQAKAELKELESIKEQEDLIALKTLIDESGKSIDEVKEMLNVSE</sequence>
<keyword evidence="1" id="KW-0175">Coiled coil</keyword>
<organism evidence="2 3">
    <name type="scientific">Blautia pseudococcoides</name>
    <dbReference type="NCBI Taxonomy" id="1796616"/>
    <lineage>
        <taxon>Bacteria</taxon>
        <taxon>Bacillati</taxon>
        <taxon>Bacillota</taxon>
        <taxon>Clostridia</taxon>
        <taxon>Lachnospirales</taxon>
        <taxon>Lachnospiraceae</taxon>
        <taxon>Blautia</taxon>
    </lineage>
</organism>
<name>A0A1C7I855_9FIRM</name>
<protein>
    <recommendedName>
        <fullName evidence="4">Flagellar export protein FliJ</fullName>
    </recommendedName>
</protein>
<evidence type="ECO:0000313" key="2">
    <source>
        <dbReference type="EMBL" id="ANU75023.1"/>
    </source>
</evidence>
<evidence type="ECO:0008006" key="4">
    <source>
        <dbReference type="Google" id="ProtNLM"/>
    </source>
</evidence>
<gene>
    <name evidence="2" type="ORF">A4V09_04140</name>
</gene>
<dbReference type="KEGG" id="byl:A4V09_04140"/>
<feature type="coiled-coil region" evidence="1">
    <location>
        <begin position="14"/>
        <end position="48"/>
    </location>
</feature>
<proteinExistence type="predicted"/>
<dbReference type="AlphaFoldDB" id="A0A1C7I855"/>
<evidence type="ECO:0000256" key="1">
    <source>
        <dbReference type="SAM" id="Coils"/>
    </source>
</evidence>
<reference evidence="2" key="1">
    <citation type="submission" date="2017-04" db="EMBL/GenBank/DDBJ databases">
        <title>Complete Genome Sequences of Twelve Strains of a Stable Defined Moderately Diverse Mouse Microbiota 2 (sDMDMm2).</title>
        <authorList>
            <person name="Uchimura Y."/>
            <person name="Wyss M."/>
            <person name="Brugiroux S."/>
            <person name="Limenitakis J.P."/>
            <person name="Stecher B."/>
            <person name="McCoy K.D."/>
            <person name="Macpherson A.J."/>
        </authorList>
    </citation>
    <scope>NUCLEOTIDE SEQUENCE</scope>
    <source>
        <strain evidence="2">YL58</strain>
    </source>
</reference>
<evidence type="ECO:0000313" key="3">
    <source>
        <dbReference type="Proteomes" id="UP000092574"/>
    </source>
</evidence>
<dbReference type="Proteomes" id="UP000092574">
    <property type="component" value="Chromosome"/>
</dbReference>
<dbReference type="EMBL" id="CP015405">
    <property type="protein sequence ID" value="ANU75023.1"/>
    <property type="molecule type" value="Genomic_DNA"/>
</dbReference>